<proteinExistence type="inferred from homology"/>
<sequence length="199" mass="21856">MLTLYDHPRSGNCHKVRLMLSMLGLQYRSVFVDVTQGAGREPWFTALNPLQQVPVLVDGEYVVRDSQAILAYLGHLGATGLIGATAREIGEIGQWLSFAAHEIGNSLQPARLYHLLGEEIDIEAASAKSMRVLGILDDRLSAAQWLACERPTIADLACFPYVGLAHEARLPLQDFRHIAAWIEHIAGLDGYVSMEGLPP</sequence>
<dbReference type="PANTHER" id="PTHR44051">
    <property type="entry name" value="GLUTATHIONE S-TRANSFERASE-RELATED"/>
    <property type="match status" value="1"/>
</dbReference>
<keyword evidence="5" id="KW-1185">Reference proteome</keyword>
<evidence type="ECO:0000256" key="1">
    <source>
        <dbReference type="RuleBase" id="RU003494"/>
    </source>
</evidence>
<comment type="caution">
    <text evidence="4">The sequence shown here is derived from an EMBL/GenBank/DDBJ whole genome shotgun (WGS) entry which is preliminary data.</text>
</comment>
<organism evidence="4 5">
    <name type="scientific">Candidimonas humi</name>
    <dbReference type="NCBI Taxonomy" id="683355"/>
    <lineage>
        <taxon>Bacteria</taxon>
        <taxon>Pseudomonadati</taxon>
        <taxon>Pseudomonadota</taxon>
        <taxon>Betaproteobacteria</taxon>
        <taxon>Burkholderiales</taxon>
        <taxon>Alcaligenaceae</taxon>
        <taxon>Candidimonas</taxon>
    </lineage>
</organism>
<dbReference type="CDD" id="cd03056">
    <property type="entry name" value="GST_N_4"/>
    <property type="match status" value="1"/>
</dbReference>
<gene>
    <name evidence="4" type="ORF">ACFOY1_11940</name>
</gene>
<accession>A0ABV8NZB5</accession>
<feature type="domain" description="GST N-terminal" evidence="2">
    <location>
        <begin position="1"/>
        <end position="81"/>
    </location>
</feature>
<dbReference type="SFLD" id="SFLDG00358">
    <property type="entry name" value="Main_(cytGST)"/>
    <property type="match status" value="1"/>
</dbReference>
<protein>
    <submittedName>
        <fullName evidence="4">Glutathione S-transferase family protein</fullName>
    </submittedName>
</protein>
<evidence type="ECO:0000313" key="5">
    <source>
        <dbReference type="Proteomes" id="UP001595848"/>
    </source>
</evidence>
<dbReference type="Pfam" id="PF00043">
    <property type="entry name" value="GST_C"/>
    <property type="match status" value="1"/>
</dbReference>
<name>A0ABV8NZB5_9BURK</name>
<dbReference type="InterPro" id="IPR004046">
    <property type="entry name" value="GST_C"/>
</dbReference>
<feature type="domain" description="GST C-terminal" evidence="3">
    <location>
        <begin position="85"/>
        <end position="199"/>
    </location>
</feature>
<evidence type="ECO:0000259" key="3">
    <source>
        <dbReference type="PROSITE" id="PS50405"/>
    </source>
</evidence>
<dbReference type="PANTHER" id="PTHR44051:SF2">
    <property type="entry name" value="HYPOTHETICAL GLUTATHIONE S-TRANSFERASE LIKE PROTEIN"/>
    <property type="match status" value="1"/>
</dbReference>
<dbReference type="Pfam" id="PF02798">
    <property type="entry name" value="GST_N"/>
    <property type="match status" value="1"/>
</dbReference>
<dbReference type="InterPro" id="IPR010987">
    <property type="entry name" value="Glutathione-S-Trfase_C-like"/>
</dbReference>
<dbReference type="RefSeq" id="WP_217965578.1">
    <property type="nucleotide sequence ID" value="NZ_JAHTBN010000007.1"/>
</dbReference>
<dbReference type="PROSITE" id="PS50404">
    <property type="entry name" value="GST_NTER"/>
    <property type="match status" value="1"/>
</dbReference>
<dbReference type="EMBL" id="JBHSBV010000004">
    <property type="protein sequence ID" value="MFC4201666.1"/>
    <property type="molecule type" value="Genomic_DNA"/>
</dbReference>
<evidence type="ECO:0000259" key="2">
    <source>
        <dbReference type="PROSITE" id="PS50404"/>
    </source>
</evidence>
<reference evidence="5" key="1">
    <citation type="journal article" date="2019" name="Int. J. Syst. Evol. Microbiol.">
        <title>The Global Catalogue of Microorganisms (GCM) 10K type strain sequencing project: providing services to taxonomists for standard genome sequencing and annotation.</title>
        <authorList>
            <consortium name="The Broad Institute Genomics Platform"/>
            <consortium name="The Broad Institute Genome Sequencing Center for Infectious Disease"/>
            <person name="Wu L."/>
            <person name="Ma J."/>
        </authorList>
    </citation>
    <scope>NUCLEOTIDE SEQUENCE [LARGE SCALE GENOMIC DNA]</scope>
    <source>
        <strain evidence="5">LMG 24813</strain>
    </source>
</reference>
<dbReference type="Proteomes" id="UP001595848">
    <property type="component" value="Unassembled WGS sequence"/>
</dbReference>
<comment type="similarity">
    <text evidence="1">Belongs to the GST superfamily.</text>
</comment>
<evidence type="ECO:0000313" key="4">
    <source>
        <dbReference type="EMBL" id="MFC4201666.1"/>
    </source>
</evidence>
<dbReference type="SFLD" id="SFLDS00019">
    <property type="entry name" value="Glutathione_Transferase_(cytos"/>
    <property type="match status" value="1"/>
</dbReference>
<dbReference type="InterPro" id="IPR004045">
    <property type="entry name" value="Glutathione_S-Trfase_N"/>
</dbReference>
<dbReference type="PROSITE" id="PS50405">
    <property type="entry name" value="GST_CTER"/>
    <property type="match status" value="1"/>
</dbReference>
<dbReference type="InterPro" id="IPR040079">
    <property type="entry name" value="Glutathione_S-Trfase"/>
</dbReference>